<accession>A0A9W6ZYW6</accession>
<sequence length="530" mass="57455">MSIIVDASTAISSSFHSANQELMRWYSLGVRWVSTFIVYAANRFSAAQLVAFLGVLFALLYLLNRDSRDENDRLMDDIGRDLEEIAREIDAINDTKREEEEEEEEEEEQSPPRETGAGLRRRRKKKKKKQNSTTAPVAALLCILVLLAPANSFAPALPKRSKVSLKRPPELQALPALTVEDVTNAFFPLSLPPYLLFLREAALPVCTAESGPENGSSPVSVFPPTVVAAFRFLLVFVFLSIPSAILSMALLSGHSLASCDFLHGSAESLLAVTNLLVVLSLTTMTGKLLPAQVQVQDSEDEGEVLWWKGGDGRTQWTIAALAVAAFFVSAAVPFLSFYPELPPLHTSYLTATESASNLLSPQTWLVHTSSLLEWLYSMALIYSLSPTVNTGNEANTKLHAPIVYAMVTLHTSGVAACVYHLFGNSFDWIVALQGGLTFFGNCGLYLATKQVRERIENGYDVVEEGGDWGSTKGGEIAKTVGGSVAAALAALFLSDQLSDSGQVGEIAAGTLIVGAAGANYKKWRDRETVL</sequence>
<reference evidence="4" key="1">
    <citation type="journal article" date="2023" name="Commun. Biol.">
        <title>Genome analysis of Parmales, the sister group of diatoms, reveals the evolutionary specialization of diatoms from phago-mixotrophs to photoautotrophs.</title>
        <authorList>
            <person name="Ban H."/>
            <person name="Sato S."/>
            <person name="Yoshikawa S."/>
            <person name="Yamada K."/>
            <person name="Nakamura Y."/>
            <person name="Ichinomiya M."/>
            <person name="Sato N."/>
            <person name="Blanc-Mathieu R."/>
            <person name="Endo H."/>
            <person name="Kuwata A."/>
            <person name="Ogata H."/>
        </authorList>
    </citation>
    <scope>NUCLEOTIDE SEQUENCE [LARGE SCALE GENOMIC DNA]</scope>
    <source>
        <strain evidence="4">NIES 3701</strain>
    </source>
</reference>
<proteinExistence type="predicted"/>
<feature type="region of interest" description="Disordered" evidence="1">
    <location>
        <begin position="89"/>
        <end position="130"/>
    </location>
</feature>
<evidence type="ECO:0000313" key="3">
    <source>
        <dbReference type="EMBL" id="GMH58989.1"/>
    </source>
</evidence>
<feature type="transmembrane region" description="Helical" evidence="2">
    <location>
        <begin position="46"/>
        <end position="63"/>
    </location>
</feature>
<dbReference type="Pfam" id="PF12159">
    <property type="entry name" value="DUF3593"/>
    <property type="match status" value="1"/>
</dbReference>
<organism evidence="3 4">
    <name type="scientific">Triparma strigata</name>
    <dbReference type="NCBI Taxonomy" id="1606541"/>
    <lineage>
        <taxon>Eukaryota</taxon>
        <taxon>Sar</taxon>
        <taxon>Stramenopiles</taxon>
        <taxon>Ochrophyta</taxon>
        <taxon>Bolidophyceae</taxon>
        <taxon>Parmales</taxon>
        <taxon>Triparmaceae</taxon>
        <taxon>Triparma</taxon>
    </lineage>
</organism>
<evidence type="ECO:0000256" key="2">
    <source>
        <dbReference type="SAM" id="Phobius"/>
    </source>
</evidence>
<evidence type="ECO:0000313" key="4">
    <source>
        <dbReference type="Proteomes" id="UP001165085"/>
    </source>
</evidence>
<keyword evidence="4" id="KW-1185">Reference proteome</keyword>
<keyword evidence="2" id="KW-0472">Membrane</keyword>
<dbReference type="EMBL" id="BRXY01000056">
    <property type="protein sequence ID" value="GMH58989.1"/>
    <property type="molecule type" value="Genomic_DNA"/>
</dbReference>
<feature type="transmembrane region" description="Helical" evidence="2">
    <location>
        <begin position="131"/>
        <end position="150"/>
    </location>
</feature>
<dbReference type="InterPro" id="IPR019634">
    <property type="entry name" value="Uncharacterised_Ycf49"/>
</dbReference>
<keyword evidence="2" id="KW-0812">Transmembrane</keyword>
<name>A0A9W6ZYW6_9STRA</name>
<dbReference type="Proteomes" id="UP001165085">
    <property type="component" value="Unassembled WGS sequence"/>
</dbReference>
<comment type="caution">
    <text evidence="3">The sequence shown here is derived from an EMBL/GenBank/DDBJ whole genome shotgun (WGS) entry which is preliminary data.</text>
</comment>
<dbReference type="PANTHER" id="PTHR33833">
    <property type="entry name" value="NUCLEOLAR-LIKE PROTEIN-RELATED"/>
    <property type="match status" value="1"/>
</dbReference>
<feature type="transmembrane region" description="Helical" evidence="2">
    <location>
        <begin position="316"/>
        <end position="338"/>
    </location>
</feature>
<feature type="compositionally biased region" description="Acidic residues" evidence="1">
    <location>
        <begin position="99"/>
        <end position="109"/>
    </location>
</feature>
<dbReference type="Pfam" id="PF10693">
    <property type="entry name" value="DUF2499"/>
    <property type="match status" value="1"/>
</dbReference>
<feature type="compositionally biased region" description="Basic and acidic residues" evidence="1">
    <location>
        <begin position="89"/>
        <end position="98"/>
    </location>
</feature>
<dbReference type="AlphaFoldDB" id="A0A9W6ZYW6"/>
<keyword evidence="2" id="KW-1133">Transmembrane helix</keyword>
<protein>
    <submittedName>
        <fullName evidence="3">Uncharacterized protein</fullName>
    </submittedName>
</protein>
<feature type="compositionally biased region" description="Basic residues" evidence="1">
    <location>
        <begin position="119"/>
        <end position="130"/>
    </location>
</feature>
<feature type="transmembrane region" description="Helical" evidence="2">
    <location>
        <begin position="402"/>
        <end position="422"/>
    </location>
</feature>
<evidence type="ECO:0000256" key="1">
    <source>
        <dbReference type="SAM" id="MobiDB-lite"/>
    </source>
</evidence>
<dbReference type="PANTHER" id="PTHR33833:SF3">
    <property type="entry name" value="YCF49-LIKE PROTEIN"/>
    <property type="match status" value="1"/>
</dbReference>
<dbReference type="InterPro" id="IPR021995">
    <property type="entry name" value="DUF3593"/>
</dbReference>
<gene>
    <name evidence="3" type="ORF">TrST_g10257</name>
</gene>
<feature type="transmembrane region" description="Helical" evidence="2">
    <location>
        <begin position="228"/>
        <end position="251"/>
    </location>
</feature>
<dbReference type="OrthoDB" id="196633at2759"/>
<feature type="transmembrane region" description="Helical" evidence="2">
    <location>
        <begin position="428"/>
        <end position="447"/>
    </location>
</feature>